<dbReference type="SUPFAM" id="SSF101386">
    <property type="entry name" value="all-alpha NTP pyrophosphatases"/>
    <property type="match status" value="1"/>
</dbReference>
<protein>
    <submittedName>
        <fullName evidence="2">NTP-PPase_u4 domain containing protein</fullName>
    </submittedName>
</protein>
<feature type="domain" description="NTP pyrophosphohydrolase MazG-like" evidence="1">
    <location>
        <begin position="73"/>
        <end position="137"/>
    </location>
</feature>
<evidence type="ECO:0000313" key="2">
    <source>
        <dbReference type="EMBL" id="CAB4150378.1"/>
    </source>
</evidence>
<dbReference type="InterPro" id="IPR004518">
    <property type="entry name" value="MazG-like_dom"/>
</dbReference>
<dbReference type="CDD" id="cd11541">
    <property type="entry name" value="NTP-PPase_u4"/>
    <property type="match status" value="1"/>
</dbReference>
<proteinExistence type="predicted"/>
<evidence type="ECO:0000259" key="1">
    <source>
        <dbReference type="Pfam" id="PF03819"/>
    </source>
</evidence>
<dbReference type="Pfam" id="PF03819">
    <property type="entry name" value="MazG"/>
    <property type="match status" value="1"/>
</dbReference>
<reference evidence="2" key="1">
    <citation type="submission" date="2020-04" db="EMBL/GenBank/DDBJ databases">
        <authorList>
            <person name="Chiriac C."/>
            <person name="Salcher M."/>
            <person name="Ghai R."/>
            <person name="Kavagutti S V."/>
        </authorList>
    </citation>
    <scope>NUCLEOTIDE SEQUENCE</scope>
</reference>
<gene>
    <name evidence="2" type="ORF">UFOVP568_21</name>
</gene>
<name>A0A6J5MUJ8_9CAUD</name>
<organism evidence="2">
    <name type="scientific">uncultured Caudovirales phage</name>
    <dbReference type="NCBI Taxonomy" id="2100421"/>
    <lineage>
        <taxon>Viruses</taxon>
        <taxon>Duplodnaviria</taxon>
        <taxon>Heunggongvirae</taxon>
        <taxon>Uroviricota</taxon>
        <taxon>Caudoviricetes</taxon>
        <taxon>Peduoviridae</taxon>
        <taxon>Maltschvirus</taxon>
        <taxon>Maltschvirus maltsch</taxon>
    </lineage>
</organism>
<accession>A0A6J5MUJ8</accession>
<dbReference type="EMBL" id="LR796546">
    <property type="protein sequence ID" value="CAB4150378.1"/>
    <property type="molecule type" value="Genomic_DNA"/>
</dbReference>
<sequence length="143" mass="16367">MTKDEAVSIAYDANNMTLARLLDAYGKFHDIVENTPNWLCGPVTEAEHTFHINDVEFGKPHNWQQSLHGSIGLCTEAAELLDAHKKELYGKNKPLRPDNIREECGDVFFYLHLVMKAHGFTLHDILKDNVVKLANRYIDKFEV</sequence>
<dbReference type="Gene3D" id="1.10.287.1080">
    <property type="entry name" value="MazG-like"/>
    <property type="match status" value="1"/>
</dbReference>
<dbReference type="InterPro" id="IPR011379">
    <property type="entry name" value="MazG-related_GP37"/>
</dbReference>